<dbReference type="EMBL" id="QNRX01000010">
    <property type="protein sequence ID" value="RBP63351.1"/>
    <property type="molecule type" value="Genomic_DNA"/>
</dbReference>
<accession>A0A366I534</accession>
<keyword evidence="1" id="KW-0812">Transmembrane</keyword>
<comment type="caution">
    <text evidence="2">The sequence shown here is derived from an EMBL/GenBank/DDBJ whole genome shotgun (WGS) entry which is preliminary data.</text>
</comment>
<dbReference type="Proteomes" id="UP000253490">
    <property type="component" value="Unassembled WGS sequence"/>
</dbReference>
<keyword evidence="1" id="KW-1133">Transmembrane helix</keyword>
<evidence type="ECO:0000256" key="1">
    <source>
        <dbReference type="SAM" id="Phobius"/>
    </source>
</evidence>
<dbReference type="RefSeq" id="WP_113920862.1">
    <property type="nucleotide sequence ID" value="NZ_QNRX01000010.1"/>
</dbReference>
<evidence type="ECO:0000313" key="2">
    <source>
        <dbReference type="EMBL" id="RBP63351.1"/>
    </source>
</evidence>
<dbReference type="OrthoDB" id="1739345at2"/>
<dbReference type="AlphaFoldDB" id="A0A366I534"/>
<name>A0A366I534_9FIRM</name>
<gene>
    <name evidence="2" type="ORF">DES36_11094</name>
</gene>
<reference evidence="2 3" key="1">
    <citation type="submission" date="2018-06" db="EMBL/GenBank/DDBJ databases">
        <title>Genomic Encyclopedia of Type Strains, Phase IV (KMG-IV): sequencing the most valuable type-strain genomes for metagenomic binning, comparative biology and taxonomic classification.</title>
        <authorList>
            <person name="Goeker M."/>
        </authorList>
    </citation>
    <scope>NUCLEOTIDE SEQUENCE [LARGE SCALE GENOMIC DNA]</scope>
    <source>
        <strain evidence="2 3">DSM 22112</strain>
    </source>
</reference>
<evidence type="ECO:0000313" key="3">
    <source>
        <dbReference type="Proteomes" id="UP000253490"/>
    </source>
</evidence>
<protein>
    <recommendedName>
        <fullName evidence="4">DUF2953 family protein</fullName>
    </recommendedName>
</protein>
<keyword evidence="3" id="KW-1185">Reference proteome</keyword>
<organism evidence="2 3">
    <name type="scientific">Alkalibaculum bacchi</name>
    <dbReference type="NCBI Taxonomy" id="645887"/>
    <lineage>
        <taxon>Bacteria</taxon>
        <taxon>Bacillati</taxon>
        <taxon>Bacillota</taxon>
        <taxon>Clostridia</taxon>
        <taxon>Eubacteriales</taxon>
        <taxon>Eubacteriaceae</taxon>
        <taxon>Alkalibaculum</taxon>
    </lineage>
</organism>
<feature type="transmembrane region" description="Helical" evidence="1">
    <location>
        <begin position="6"/>
        <end position="29"/>
    </location>
</feature>
<proteinExistence type="predicted"/>
<evidence type="ECO:0008006" key="4">
    <source>
        <dbReference type="Google" id="ProtNLM"/>
    </source>
</evidence>
<keyword evidence="1" id="KW-0472">Membrane</keyword>
<sequence>MEVIFIKILLILIASSLVIITILLFKIALHIRLKYHSNESNINVSLVWLEPFFKAFITIEDLDIYLKLYLFNKLILNRKLKNRKTKSQGLDFVKKTDPQNVHVNVQYGFRDPFMTGISCGLMNFTSEFIDVESMNQVPDFMAGDDYIHLDATANINIGSTLLKMLR</sequence>